<evidence type="ECO:0000313" key="1">
    <source>
        <dbReference type="EMBL" id="AIX19922.1"/>
    </source>
</evidence>
<organism evidence="1 2">
    <name type="scientific">Synechococcus phage ACG-2014f_Syn7803C7</name>
    <dbReference type="NCBI Taxonomy" id="2790345"/>
    <lineage>
        <taxon>Viruses</taxon>
        <taxon>Duplodnaviria</taxon>
        <taxon>Heunggongvirae</taxon>
        <taxon>Uroviricota</taxon>
        <taxon>Caudoviricetes</taxon>
        <taxon>Pantevenvirales</taxon>
        <taxon>Kyanoviridae</taxon>
        <taxon>Atlauavirus</taxon>
        <taxon>Atlauavirus acg2014f</taxon>
    </lineage>
</organism>
<dbReference type="EMBL" id="KJ019052">
    <property type="protein sequence ID" value="AIX19922.1"/>
    <property type="molecule type" value="Genomic_DNA"/>
</dbReference>
<name>A0A0E3F0F2_9CAUD</name>
<sequence>MEDRKSQLYSIMYDAISELTEHESAEDIFDNIVEYFALRVEEARTEVDTYTDMLNVFRKDNPVRDVPSADPYKRTEWEHAFGDMDDINQTYMPSNQHIWNEFLKNIKFTDNQDTK</sequence>
<gene>
    <name evidence="1" type="ORF">Syn7803C7_31</name>
</gene>
<proteinExistence type="predicted"/>
<accession>A0A0E3F0F2</accession>
<keyword evidence="2" id="KW-1185">Reference proteome</keyword>
<dbReference type="Proteomes" id="UP000185323">
    <property type="component" value="Segment"/>
</dbReference>
<dbReference type="KEGG" id="vg:24171881"/>
<evidence type="ECO:0000313" key="2">
    <source>
        <dbReference type="Proteomes" id="UP000185323"/>
    </source>
</evidence>
<protein>
    <submittedName>
        <fullName evidence="1">Uncharacterized protein</fullName>
    </submittedName>
</protein>
<reference evidence="1 2" key="1">
    <citation type="submission" date="2013-12" db="EMBL/GenBank/DDBJ databases">
        <title>Ecological redundancy of diverse viral populations within a natural community.</title>
        <authorList>
            <person name="Gregory A.C."/>
            <person name="LaButti K."/>
            <person name="Copeland A."/>
            <person name="Woyke T."/>
            <person name="Sullivan M.B."/>
        </authorList>
    </citation>
    <scope>NUCLEOTIDE SEQUENCE [LARGE SCALE GENOMIC DNA]</scope>
    <source>
        <strain evidence="1">Syn7803C7</strain>
    </source>
</reference>